<dbReference type="Proteomes" id="UP000262939">
    <property type="component" value="Unassembled WGS sequence"/>
</dbReference>
<dbReference type="PIRSF" id="PIRSF030092">
    <property type="entry name" value="UCP030092"/>
    <property type="match status" value="1"/>
</dbReference>
<dbReference type="RefSeq" id="WP_117322746.1">
    <property type="nucleotide sequence ID" value="NZ_QVTD01000006.1"/>
</dbReference>
<keyword evidence="1" id="KW-1133">Transmembrane helix</keyword>
<dbReference type="InterPro" id="IPR016945">
    <property type="entry name" value="UCP030092"/>
</dbReference>
<protein>
    <submittedName>
        <fullName evidence="2">DUF3397 domain-containing protein</fullName>
    </submittedName>
</protein>
<dbReference type="InterPro" id="IPR024515">
    <property type="entry name" value="DUF3397"/>
</dbReference>
<keyword evidence="1" id="KW-0472">Membrane</keyword>
<organism evidence="2 3">
    <name type="scientific">Peribacillus glennii</name>
    <dbReference type="NCBI Taxonomy" id="2303991"/>
    <lineage>
        <taxon>Bacteria</taxon>
        <taxon>Bacillati</taxon>
        <taxon>Bacillota</taxon>
        <taxon>Bacilli</taxon>
        <taxon>Bacillales</taxon>
        <taxon>Bacillaceae</taxon>
        <taxon>Peribacillus</taxon>
    </lineage>
</organism>
<evidence type="ECO:0000313" key="3">
    <source>
        <dbReference type="Proteomes" id="UP000262939"/>
    </source>
</evidence>
<feature type="transmembrane region" description="Helical" evidence="1">
    <location>
        <begin position="99"/>
        <end position="124"/>
    </location>
</feature>
<dbReference type="OrthoDB" id="2353183at2"/>
<reference evidence="2 3" key="1">
    <citation type="submission" date="2018-08" db="EMBL/GenBank/DDBJ databases">
        <title>Bacillus chawlae sp. nov., Bacillus glennii sp. nov., and Bacillus saganii sp. nov. Isolated from the Vehicle Assembly Building at Kennedy Space Center where the Viking Spacecraft were Assembled.</title>
        <authorList>
            <person name="Seuylemezian A."/>
            <person name="Vaishampayan P."/>
        </authorList>
    </citation>
    <scope>NUCLEOTIDE SEQUENCE [LARGE SCALE GENOMIC DNA]</scope>
    <source>
        <strain evidence="2 3">V44-8</strain>
    </source>
</reference>
<dbReference type="AlphaFoldDB" id="A0A372LCG8"/>
<dbReference type="Pfam" id="PF11877">
    <property type="entry name" value="DUF3397"/>
    <property type="match status" value="1"/>
</dbReference>
<feature type="transmembrane region" description="Helical" evidence="1">
    <location>
        <begin position="6"/>
        <end position="27"/>
    </location>
</feature>
<sequence>MISIFSSLAATFITIPVFAYIILFILIKQLTKNHRRAVHLAMDISAVLFIFSVHYLILAIWGRSVFWLLLIIMIALAFLVVIVHYKVKEEIDIRKVFRGFWRINFAVFFCAYFILVIFGVVYRISAVLVS</sequence>
<name>A0A372LCG8_9BACI</name>
<gene>
    <name evidence="2" type="ORF">D0466_11595</name>
</gene>
<dbReference type="EMBL" id="QVTD01000006">
    <property type="protein sequence ID" value="RFU63378.1"/>
    <property type="molecule type" value="Genomic_DNA"/>
</dbReference>
<proteinExistence type="predicted"/>
<accession>A0A372LCG8</accession>
<evidence type="ECO:0000256" key="1">
    <source>
        <dbReference type="SAM" id="Phobius"/>
    </source>
</evidence>
<feature type="transmembrane region" description="Helical" evidence="1">
    <location>
        <begin position="67"/>
        <end position="87"/>
    </location>
</feature>
<keyword evidence="1" id="KW-0812">Transmembrane</keyword>
<evidence type="ECO:0000313" key="2">
    <source>
        <dbReference type="EMBL" id="RFU63378.1"/>
    </source>
</evidence>
<comment type="caution">
    <text evidence="2">The sequence shown here is derived from an EMBL/GenBank/DDBJ whole genome shotgun (WGS) entry which is preliminary data.</text>
</comment>
<keyword evidence="3" id="KW-1185">Reference proteome</keyword>
<feature type="transmembrane region" description="Helical" evidence="1">
    <location>
        <begin position="39"/>
        <end position="61"/>
    </location>
</feature>